<keyword evidence="1" id="KW-1133">Transmembrane helix</keyword>
<dbReference type="Proteomes" id="UP000539175">
    <property type="component" value="Unassembled WGS sequence"/>
</dbReference>
<organism evidence="3 4">
    <name type="scientific">Nitrospirillum iridis</name>
    <dbReference type="NCBI Taxonomy" id="765888"/>
    <lineage>
        <taxon>Bacteria</taxon>
        <taxon>Pseudomonadati</taxon>
        <taxon>Pseudomonadota</taxon>
        <taxon>Alphaproteobacteria</taxon>
        <taxon>Rhodospirillales</taxon>
        <taxon>Azospirillaceae</taxon>
        <taxon>Nitrospirillum</taxon>
    </lineage>
</organism>
<evidence type="ECO:0000259" key="2">
    <source>
        <dbReference type="Pfam" id="PF01145"/>
    </source>
</evidence>
<name>A0A7X0AW64_9PROT</name>
<dbReference type="AlphaFoldDB" id="A0A7X0AW64"/>
<accession>A0A7X0AW64</accession>
<evidence type="ECO:0000313" key="3">
    <source>
        <dbReference type="EMBL" id="MBB6251223.1"/>
    </source>
</evidence>
<gene>
    <name evidence="3" type="ORF">FHS74_001768</name>
</gene>
<dbReference type="Pfam" id="PF01145">
    <property type="entry name" value="Band_7"/>
    <property type="match status" value="1"/>
</dbReference>
<feature type="domain" description="Band 7" evidence="2">
    <location>
        <begin position="283"/>
        <end position="497"/>
    </location>
</feature>
<reference evidence="3 4" key="1">
    <citation type="submission" date="2020-08" db="EMBL/GenBank/DDBJ databases">
        <title>Genomic Encyclopedia of Type Strains, Phase IV (KMG-IV): sequencing the most valuable type-strain genomes for metagenomic binning, comparative biology and taxonomic classification.</title>
        <authorList>
            <person name="Goeker M."/>
        </authorList>
    </citation>
    <scope>NUCLEOTIDE SEQUENCE [LARGE SCALE GENOMIC DNA]</scope>
    <source>
        <strain evidence="3 4">DSM 22198</strain>
    </source>
</reference>
<evidence type="ECO:0000256" key="1">
    <source>
        <dbReference type="SAM" id="Phobius"/>
    </source>
</evidence>
<keyword evidence="4" id="KW-1185">Reference proteome</keyword>
<dbReference type="RefSeq" id="WP_184799516.1">
    <property type="nucleotide sequence ID" value="NZ_JACIIZ010000004.1"/>
</dbReference>
<keyword evidence="1" id="KW-0812">Transmembrane</keyword>
<proteinExistence type="predicted"/>
<feature type="transmembrane region" description="Helical" evidence="1">
    <location>
        <begin position="12"/>
        <end position="34"/>
    </location>
</feature>
<comment type="caution">
    <text evidence="3">The sequence shown here is derived from an EMBL/GenBank/DDBJ whole genome shotgun (WGS) entry which is preliminary data.</text>
</comment>
<evidence type="ECO:0000313" key="4">
    <source>
        <dbReference type="Proteomes" id="UP000539175"/>
    </source>
</evidence>
<dbReference type="InterPro" id="IPR001107">
    <property type="entry name" value="Band_7"/>
</dbReference>
<dbReference type="EMBL" id="JACIIZ010000004">
    <property type="protein sequence ID" value="MBB6251223.1"/>
    <property type="molecule type" value="Genomic_DNA"/>
</dbReference>
<protein>
    <submittedName>
        <fullName evidence="3">Putative membrane protein YqiK</fullName>
    </submittedName>
</protein>
<keyword evidence="1" id="KW-0472">Membrane</keyword>
<sequence length="659" mass="70963">MLELPSWAIPTLYVAGGVLGVLILAFATGAIVYIRNDAVGIVEKLWALGGSVEEGFLAMAGEAGFRPETLRGGFHFFVPLQYRVHRANLVTVPQGSLAYLFARGGQALPNSQALARWPTGVGTNGVGVENARAFLQQGGQRGPQRRILREGVYAINTAQFIVFTESATHAVVLGDASDARAVETMRQLIEQRDGFRPLIIRDHEDAVGVVTVHDGPALDHGEIIAPTVGTHAGDGATFHNSFQDPETFLAAGGRRGRQEQVLVEGTYYINRLFATVEVRPKTQVEIGNVGVVVSFTGPRGLDVSGMDHKHGELVEQGQRGVWRTPLHPGKYAINPYAVKVSTVPTTNFVLRWIEGRSEAHGFDDNLAEIKLITKDAFEPVLPLSIVVHIGYDDAPWVVQQFADIKKLVEQTLDPMVSAWFKDAAQSRTLIELVNQRADVQREALAAMSARFAKYRLNVKEVMIGTPRAAKGDTHIDTIFEQLRARQVAREKVETYESQQVAAAKELELRAAEARAAAQGDLTKSSVSIEVAQNHGRAELARKTQEAEATKVMAEATAMRTRTEGRAEADRVAAIGEANAQAAKAQVDAFGGADMALSKEVAAMLSGAITQAKVPLVPTVALGGNEAGHGTLVDALVSLLMAQGGLDQLVKRPKPPETGV</sequence>